<dbReference type="Proteomes" id="UP001179647">
    <property type="component" value="Chromosome"/>
</dbReference>
<reference evidence="12" key="1">
    <citation type="submission" date="2022-10" db="EMBL/GenBank/DDBJ databases">
        <title>Vagococcus sp. isolated from poultry meat.</title>
        <authorList>
            <person name="Johansson P."/>
            <person name="Bjorkroth J."/>
        </authorList>
    </citation>
    <scope>NUCLEOTIDE SEQUENCE</scope>
    <source>
        <strain evidence="12">STAA11</strain>
    </source>
</reference>
<evidence type="ECO:0000313" key="13">
    <source>
        <dbReference type="Proteomes" id="UP001179647"/>
    </source>
</evidence>
<dbReference type="KEGG" id="vie:OL234_06485"/>
<dbReference type="PROSITE" id="PS00534">
    <property type="entry name" value="FERROCHELATASE"/>
    <property type="match status" value="1"/>
</dbReference>
<evidence type="ECO:0000256" key="7">
    <source>
        <dbReference type="ARBA" id="ARBA00023239"/>
    </source>
</evidence>
<dbReference type="CDD" id="cd03411">
    <property type="entry name" value="Ferrochelatase_N"/>
    <property type="match status" value="1"/>
</dbReference>
<dbReference type="FunFam" id="3.40.50.1400:FF:000002">
    <property type="entry name" value="Ferrochelatase"/>
    <property type="match status" value="1"/>
</dbReference>
<evidence type="ECO:0000256" key="6">
    <source>
        <dbReference type="ARBA" id="ARBA00023133"/>
    </source>
</evidence>
<keyword evidence="4 10" id="KW-0479">Metal-binding</keyword>
<dbReference type="RefSeq" id="WP_275468433.1">
    <property type="nucleotide sequence ID" value="NZ_CP110232.1"/>
</dbReference>
<keyword evidence="3 10" id="KW-0963">Cytoplasm</keyword>
<evidence type="ECO:0000256" key="8">
    <source>
        <dbReference type="ARBA" id="ARBA00023244"/>
    </source>
</evidence>
<evidence type="ECO:0000256" key="11">
    <source>
        <dbReference type="RuleBase" id="RU000607"/>
    </source>
</evidence>
<comment type="function">
    <text evidence="10 11">Involved in coproporphyrin-dependent heme b biosynthesis. Catalyzes the insertion of ferrous iron into coproporphyrin III to form Fe-coproporphyrin III.</text>
</comment>
<keyword evidence="5 10" id="KW-0408">Iron</keyword>
<dbReference type="InterPro" id="IPR001015">
    <property type="entry name" value="Ferrochelatase"/>
</dbReference>
<dbReference type="Gene3D" id="3.40.50.1400">
    <property type="match status" value="2"/>
</dbReference>
<evidence type="ECO:0000256" key="10">
    <source>
        <dbReference type="HAMAP-Rule" id="MF_00323"/>
    </source>
</evidence>
<comment type="pathway">
    <text evidence="1 10 11">Porphyrin-containing compound metabolism; protoheme biosynthesis.</text>
</comment>
<dbReference type="InterPro" id="IPR019772">
    <property type="entry name" value="Ferrochelatase_AS"/>
</dbReference>
<keyword evidence="13" id="KW-1185">Reference proteome</keyword>
<evidence type="ECO:0000256" key="5">
    <source>
        <dbReference type="ARBA" id="ARBA00023004"/>
    </source>
</evidence>
<evidence type="ECO:0000256" key="4">
    <source>
        <dbReference type="ARBA" id="ARBA00022723"/>
    </source>
</evidence>
<dbReference type="GO" id="GO:0005737">
    <property type="term" value="C:cytoplasm"/>
    <property type="evidence" value="ECO:0007669"/>
    <property type="project" value="UniProtKB-SubCell"/>
</dbReference>
<comment type="subcellular location">
    <subcellularLocation>
        <location evidence="10 11">Cytoplasm</location>
    </subcellularLocation>
</comment>
<name>A0AAF0I8K4_9ENTE</name>
<dbReference type="AlphaFoldDB" id="A0AAF0I8K4"/>
<comment type="caution">
    <text evidence="10">Lacks conserved residue(s) required for the propagation of feature annotation.</text>
</comment>
<comment type="catalytic activity">
    <reaction evidence="9">
        <text>Fe-coproporphyrin III + 2 H(+) = coproporphyrin III + Fe(2+)</text>
        <dbReference type="Rhea" id="RHEA:49572"/>
        <dbReference type="ChEBI" id="CHEBI:15378"/>
        <dbReference type="ChEBI" id="CHEBI:29033"/>
        <dbReference type="ChEBI" id="CHEBI:68438"/>
        <dbReference type="ChEBI" id="CHEBI:131725"/>
        <dbReference type="EC" id="4.99.1.9"/>
    </reaction>
    <physiologicalReaction direction="right-to-left" evidence="9">
        <dbReference type="Rhea" id="RHEA:49574"/>
    </physiologicalReaction>
</comment>
<dbReference type="GO" id="GO:0046872">
    <property type="term" value="F:metal ion binding"/>
    <property type="evidence" value="ECO:0007669"/>
    <property type="project" value="UniProtKB-UniRule"/>
</dbReference>
<dbReference type="InterPro" id="IPR033644">
    <property type="entry name" value="Ferrochelatase_C"/>
</dbReference>
<sequence length="316" mass="35984">MAVKKGILIANIGTPSKPEKKEVKTYLKKFLGDARVIDTPRMIWLPVLHGIILNTRPKKSAELYKSIWTEQGSPLQVYTESQAERLQARFPEAYVTYGMAYSHPTISESLAEMAKKGIEDITVIPLYPQYSTTTTASINDAVFRHYLKSEDMPSLHLIREFTDHPMYIELLAKQVEKGIKKYNPDKLMISYHGIPVSYVEKGDPYQAQCQATTEALIKRLDLSIPWQVAYQSKFGPAEWLKPPLDDTLKGLPKQGVKKVLVITPGFVSDCVETIEEIEEENCTYFMENGGEEFNYIHPFNDDEGFIDLLENLVKNK</sequence>
<accession>A0AAF0I8K4</accession>
<dbReference type="GO" id="GO:0004325">
    <property type="term" value="F:ferrochelatase activity"/>
    <property type="evidence" value="ECO:0007669"/>
    <property type="project" value="UniProtKB-UniRule"/>
</dbReference>
<dbReference type="CDD" id="cd00419">
    <property type="entry name" value="Ferrochelatase_C"/>
    <property type="match status" value="1"/>
</dbReference>
<keyword evidence="7 10" id="KW-0456">Lyase</keyword>
<dbReference type="PANTHER" id="PTHR11108">
    <property type="entry name" value="FERROCHELATASE"/>
    <property type="match status" value="1"/>
</dbReference>
<comment type="similarity">
    <text evidence="2 10 11">Belongs to the ferrochelatase family.</text>
</comment>
<dbReference type="HAMAP" id="MF_00323">
    <property type="entry name" value="Ferrochelatase"/>
    <property type="match status" value="1"/>
</dbReference>
<organism evidence="12 13">
    <name type="scientific">Vagococcus intermedius</name>
    <dbReference type="NCBI Taxonomy" id="2991418"/>
    <lineage>
        <taxon>Bacteria</taxon>
        <taxon>Bacillati</taxon>
        <taxon>Bacillota</taxon>
        <taxon>Bacilli</taxon>
        <taxon>Lactobacillales</taxon>
        <taxon>Enterococcaceae</taxon>
        <taxon>Vagococcus</taxon>
    </lineage>
</organism>
<dbReference type="NCBIfam" id="TIGR00109">
    <property type="entry name" value="hemH"/>
    <property type="match status" value="1"/>
</dbReference>
<dbReference type="Pfam" id="PF00762">
    <property type="entry name" value="Ferrochelatase"/>
    <property type="match status" value="1"/>
</dbReference>
<feature type="binding site" evidence="10">
    <location>
        <position position="272"/>
    </location>
    <ligand>
        <name>Fe(2+)</name>
        <dbReference type="ChEBI" id="CHEBI:29033"/>
    </ligand>
</feature>
<proteinExistence type="inferred from homology"/>
<dbReference type="InterPro" id="IPR033659">
    <property type="entry name" value="Ferrochelatase_N"/>
</dbReference>
<dbReference type="SUPFAM" id="SSF53800">
    <property type="entry name" value="Chelatase"/>
    <property type="match status" value="1"/>
</dbReference>
<keyword evidence="8 10" id="KW-0627">Porphyrin biosynthesis</keyword>
<protein>
    <recommendedName>
        <fullName evidence="10">Coproporphyrin III ferrochelatase</fullName>
        <ecNumber evidence="10">4.99.1.9</ecNumber>
    </recommendedName>
</protein>
<evidence type="ECO:0000313" key="12">
    <source>
        <dbReference type="EMBL" id="WEG72632.1"/>
    </source>
</evidence>
<dbReference type="EMBL" id="CP110232">
    <property type="protein sequence ID" value="WEG72632.1"/>
    <property type="molecule type" value="Genomic_DNA"/>
</dbReference>
<dbReference type="PANTHER" id="PTHR11108:SF1">
    <property type="entry name" value="FERROCHELATASE, MITOCHONDRIAL"/>
    <property type="match status" value="1"/>
</dbReference>
<evidence type="ECO:0000256" key="3">
    <source>
        <dbReference type="ARBA" id="ARBA00022490"/>
    </source>
</evidence>
<feature type="binding site" evidence="10">
    <location>
        <position position="192"/>
    </location>
    <ligand>
        <name>Fe(2+)</name>
        <dbReference type="ChEBI" id="CHEBI:29033"/>
    </ligand>
</feature>
<evidence type="ECO:0000256" key="9">
    <source>
        <dbReference type="ARBA" id="ARBA00024536"/>
    </source>
</evidence>
<keyword evidence="6 10" id="KW-0350">Heme biosynthesis</keyword>
<evidence type="ECO:0000256" key="2">
    <source>
        <dbReference type="ARBA" id="ARBA00007718"/>
    </source>
</evidence>
<dbReference type="GO" id="GO:0006783">
    <property type="term" value="P:heme biosynthetic process"/>
    <property type="evidence" value="ECO:0007669"/>
    <property type="project" value="UniProtKB-UniRule"/>
</dbReference>
<dbReference type="EC" id="4.99.1.9" evidence="10"/>
<evidence type="ECO:0000256" key="1">
    <source>
        <dbReference type="ARBA" id="ARBA00004744"/>
    </source>
</evidence>
<gene>
    <name evidence="12" type="primary">hemH</name>
    <name evidence="10" type="synonym">cpfC</name>
    <name evidence="12" type="ORF">OL234_06485</name>
</gene>